<reference evidence="5 6" key="1">
    <citation type="submission" date="2016-10" db="EMBL/GenBank/DDBJ databases">
        <authorList>
            <person name="de Groot N.N."/>
        </authorList>
    </citation>
    <scope>NUCLEOTIDE SEQUENCE [LARGE SCALE GENOMIC DNA]</scope>
    <source>
        <strain evidence="5 6">RK1</strain>
    </source>
</reference>
<keyword evidence="6" id="KW-1185">Reference proteome</keyword>
<organism evidence="5 6">
    <name type="scientific">Parapedobacter indicus</name>
    <dbReference type="NCBI Taxonomy" id="1477437"/>
    <lineage>
        <taxon>Bacteria</taxon>
        <taxon>Pseudomonadati</taxon>
        <taxon>Bacteroidota</taxon>
        <taxon>Sphingobacteriia</taxon>
        <taxon>Sphingobacteriales</taxon>
        <taxon>Sphingobacteriaceae</taxon>
        <taxon>Parapedobacter</taxon>
    </lineage>
</organism>
<keyword evidence="2" id="KW-0808">Transferase</keyword>
<dbReference type="InterPro" id="IPR011611">
    <property type="entry name" value="PfkB_dom"/>
</dbReference>
<dbReference type="OrthoDB" id="9813569at2"/>
<gene>
    <name evidence="5" type="ORF">SAMN05444682_11076</name>
</gene>
<dbReference type="EMBL" id="FOQO01000010">
    <property type="protein sequence ID" value="SFJ48073.1"/>
    <property type="molecule type" value="Genomic_DNA"/>
</dbReference>
<evidence type="ECO:0000313" key="6">
    <source>
        <dbReference type="Proteomes" id="UP000198670"/>
    </source>
</evidence>
<evidence type="ECO:0000256" key="1">
    <source>
        <dbReference type="ARBA" id="ARBA00010688"/>
    </source>
</evidence>
<comment type="similarity">
    <text evidence="1">Belongs to the carbohydrate kinase PfkB family.</text>
</comment>
<dbReference type="RefSeq" id="WP_090629547.1">
    <property type="nucleotide sequence ID" value="NZ_FOQO01000010.1"/>
</dbReference>
<sequence>MGKSNRIFCFGEVLWDEVNGEDFPGGAPLNVAYHMAKDTNFDVYMISSVGTDAPGKRMRSLIGGWSIDTRFIQSIDDYPTGRVVANVSDKTNVSYDILRPVAWDHIREDGDLGTYIPENACLIFGSLACRNSVSRHTLHNLLSTKCLRVFDINLRGNFYDRQTLSTLLSSTDLLKINEEELAEVTRIFQPASAQAPEPVQLRALMGRFGIKETILTRGADGASYYTFDGRVDVAGITVPVADTIGCGDAFLAAFLRYRLAGTTVQAALSHAVLIGAFIAKQKGGCPAYALEDLDVFTKEI</sequence>
<dbReference type="SUPFAM" id="SSF53613">
    <property type="entry name" value="Ribokinase-like"/>
    <property type="match status" value="1"/>
</dbReference>
<evidence type="ECO:0000313" key="5">
    <source>
        <dbReference type="EMBL" id="SFJ48073.1"/>
    </source>
</evidence>
<dbReference type="InterPro" id="IPR050306">
    <property type="entry name" value="PfkB_Carbo_kinase"/>
</dbReference>
<dbReference type="AlphaFoldDB" id="A0A1I3RNE0"/>
<dbReference type="GO" id="GO:0016301">
    <property type="term" value="F:kinase activity"/>
    <property type="evidence" value="ECO:0007669"/>
    <property type="project" value="UniProtKB-KW"/>
</dbReference>
<evidence type="ECO:0000256" key="2">
    <source>
        <dbReference type="ARBA" id="ARBA00022679"/>
    </source>
</evidence>
<name>A0A1I3RNE0_9SPHI</name>
<dbReference type="PANTHER" id="PTHR43085:SF57">
    <property type="entry name" value="CARBOHYDRATE KINASE PFKB DOMAIN-CONTAINING PROTEIN"/>
    <property type="match status" value="1"/>
</dbReference>
<dbReference type="Proteomes" id="UP000198670">
    <property type="component" value="Unassembled WGS sequence"/>
</dbReference>
<keyword evidence="3 5" id="KW-0418">Kinase</keyword>
<proteinExistence type="inferred from homology"/>
<evidence type="ECO:0000256" key="3">
    <source>
        <dbReference type="ARBA" id="ARBA00022777"/>
    </source>
</evidence>
<protein>
    <submittedName>
        <fullName evidence="5">Fructokinase</fullName>
    </submittedName>
</protein>
<dbReference type="STRING" id="1477437.SAMN05444682_11076"/>
<dbReference type="Gene3D" id="3.40.1190.20">
    <property type="match status" value="1"/>
</dbReference>
<dbReference type="PANTHER" id="PTHR43085">
    <property type="entry name" value="HEXOKINASE FAMILY MEMBER"/>
    <property type="match status" value="1"/>
</dbReference>
<accession>A0A1I3RNE0</accession>
<dbReference type="InterPro" id="IPR029056">
    <property type="entry name" value="Ribokinase-like"/>
</dbReference>
<evidence type="ECO:0000259" key="4">
    <source>
        <dbReference type="Pfam" id="PF00294"/>
    </source>
</evidence>
<dbReference type="Pfam" id="PF00294">
    <property type="entry name" value="PfkB"/>
    <property type="match status" value="1"/>
</dbReference>
<feature type="domain" description="Carbohydrate kinase PfkB" evidence="4">
    <location>
        <begin position="11"/>
        <end position="285"/>
    </location>
</feature>